<dbReference type="InParanoid" id="A0A672L7W0"/>
<dbReference type="GeneID" id="107549984"/>
<accession>A0A672L7W0</accession>
<dbReference type="CTD" id="335107"/>
<evidence type="ECO:0000256" key="1">
    <source>
        <dbReference type="ARBA" id="ARBA00005702"/>
    </source>
</evidence>
<organism evidence="4 5">
    <name type="scientific">Sinocyclocheilus grahami</name>
    <name type="common">Dianchi golden-line fish</name>
    <name type="synonym">Barbus grahami</name>
    <dbReference type="NCBI Taxonomy" id="75366"/>
    <lineage>
        <taxon>Eukaryota</taxon>
        <taxon>Metazoa</taxon>
        <taxon>Chordata</taxon>
        <taxon>Craniata</taxon>
        <taxon>Vertebrata</taxon>
        <taxon>Euteleostomi</taxon>
        <taxon>Actinopterygii</taxon>
        <taxon>Neopterygii</taxon>
        <taxon>Teleostei</taxon>
        <taxon>Ostariophysi</taxon>
        <taxon>Cypriniformes</taxon>
        <taxon>Cyprinidae</taxon>
        <taxon>Cyprininae</taxon>
        <taxon>Sinocyclocheilus</taxon>
    </lineage>
</organism>
<keyword evidence="2" id="KW-0175">Coiled coil</keyword>
<evidence type="ECO:0000256" key="3">
    <source>
        <dbReference type="SAM" id="MobiDB-lite"/>
    </source>
</evidence>
<dbReference type="KEGG" id="sgh:107549984"/>
<dbReference type="PANTHER" id="PTHR19307:SF13">
    <property type="entry name" value="TUMOR PROTEIN D54"/>
    <property type="match status" value="1"/>
</dbReference>
<dbReference type="Proteomes" id="UP000472262">
    <property type="component" value="Unassembled WGS sequence"/>
</dbReference>
<evidence type="ECO:0000256" key="2">
    <source>
        <dbReference type="ARBA" id="ARBA00023054"/>
    </source>
</evidence>
<comment type="similarity">
    <text evidence="1">Belongs to the TPD52 family.</text>
</comment>
<feature type="compositionally biased region" description="Polar residues" evidence="3">
    <location>
        <begin position="1"/>
        <end position="15"/>
    </location>
</feature>
<evidence type="ECO:0000313" key="5">
    <source>
        <dbReference type="Proteomes" id="UP000472262"/>
    </source>
</evidence>
<dbReference type="InterPro" id="IPR007327">
    <property type="entry name" value="TPD52"/>
</dbReference>
<dbReference type="Pfam" id="PF04201">
    <property type="entry name" value="TPD52"/>
    <property type="match status" value="2"/>
</dbReference>
<gene>
    <name evidence="4" type="primary">tpd52l2a</name>
</gene>
<reference evidence="4" key="2">
    <citation type="submission" date="2025-09" db="UniProtKB">
        <authorList>
            <consortium name="Ensembl"/>
        </authorList>
    </citation>
    <scope>IDENTIFICATION</scope>
</reference>
<name>A0A672L7W0_SINGR</name>
<dbReference type="GO" id="GO:0005737">
    <property type="term" value="C:cytoplasm"/>
    <property type="evidence" value="ECO:0007669"/>
    <property type="project" value="TreeGrafter"/>
</dbReference>
<dbReference type="AlphaFoldDB" id="A0A672L7W0"/>
<dbReference type="PANTHER" id="PTHR19307">
    <property type="entry name" value="TUMOR PROTEIN D52"/>
    <property type="match status" value="1"/>
</dbReference>
<dbReference type="RefSeq" id="XP_016086666.1">
    <property type="nucleotide sequence ID" value="XM_016231180.1"/>
</dbReference>
<dbReference type="Ensembl" id="ENSSGRT00000021257.1">
    <property type="protein sequence ID" value="ENSSGRP00000019678.1"/>
    <property type="gene ID" value="ENSSGRG00000011920.1"/>
</dbReference>
<proteinExistence type="inferred from homology"/>
<reference evidence="4" key="1">
    <citation type="submission" date="2025-08" db="UniProtKB">
        <authorList>
            <consortium name="Ensembl"/>
        </authorList>
    </citation>
    <scope>IDENTIFICATION</scope>
</reference>
<dbReference type="OMA" id="GFATMNA"/>
<feature type="region of interest" description="Disordered" evidence="3">
    <location>
        <begin position="1"/>
        <end position="31"/>
    </location>
</feature>
<evidence type="ECO:0000313" key="4">
    <source>
        <dbReference type="Ensembl" id="ENSSGRP00000019678.1"/>
    </source>
</evidence>
<keyword evidence="5" id="KW-1185">Reference proteome</keyword>
<protein>
    <submittedName>
        <fullName evidence="4">Tumor protein D54-like</fullName>
    </submittedName>
</protein>
<dbReference type="OrthoDB" id="10000687at2759"/>
<sequence>MDSSEHGSSVLSTGVASGGTLPPGLTEEEAEEIQVELTKVEDEIQTLRQVLVAKERHAAELKRRLGISPLSEIKQNFTKGWHEVQCSNAYMTTSQTLGDLNHRVTSSNLYLTASATFEEIGRSDAYKRTQETLSQAGHVTSAAFSSVGSAIRNQFGEMRALPYSNSGSNFSMPHSLSMPAMRNSPSFKSFEDKVENMKYKVMGRSNGESDHSPTSNNAPF</sequence>